<dbReference type="AlphaFoldDB" id="A0AAW2H1V9"/>
<proteinExistence type="predicted"/>
<evidence type="ECO:0000256" key="6">
    <source>
        <dbReference type="ARBA" id="ARBA00023163"/>
    </source>
</evidence>
<feature type="region of interest" description="Disordered" evidence="9">
    <location>
        <begin position="95"/>
        <end position="253"/>
    </location>
</feature>
<keyword evidence="2" id="KW-0597">Phosphoprotein</keyword>
<keyword evidence="6" id="KW-0804">Transcription</keyword>
<evidence type="ECO:0000259" key="10">
    <source>
        <dbReference type="PROSITE" id="PS51360"/>
    </source>
</evidence>
<feature type="domain" description="Plus3" evidence="10">
    <location>
        <begin position="255"/>
        <end position="386"/>
    </location>
</feature>
<dbReference type="SUPFAM" id="SSF159042">
    <property type="entry name" value="Plus3-like"/>
    <property type="match status" value="1"/>
</dbReference>
<evidence type="ECO:0000256" key="3">
    <source>
        <dbReference type="ARBA" id="ARBA00023015"/>
    </source>
</evidence>
<sequence>MTKSSSEDSGSEKEPVKQLSEPEEGEVSDSDPSVSSSSQEEFNDGYDDKLMGDAEDQARLAQMTEKEREQEIFKRIEQREIMKTRFEIEKKLRMAKKQELKKQKESKKKEKGIDEKPKIDRAPDPKERSKDRKKTIEEKQDKKFHAMSLLKARREEKKEREEKEKQRIEQQQQQSKDMEEEELEDDHKGANKTKLKASDIYSDDSGSSDSGEEEDVAKPMSHRRSSSSDSRDSDSDNDKKSITSTKARPKKPVYISTKEDLNKIRLSRHKMERFVHLPFFDRVVQGCFVRIGIGNHNGKPVYRVAEISGVCETVKIYQLGGTRTNKGLKLRHGAQERIFRLEFVSNQEFTDSEFFKWKETCALQGISIPTFDEVEQKLKDIKEALVYEFKEEDIEKIVREKERFKQTPYNYAMKKAQLMRERDAANCRGDDETASRLNQELSELEERASELDKMRTATISSISYINDRNRKKNVEEAEKAIMEELKANKGKKVDDPFTRRSTKPRMVYKPEDESEVIATIPVNDKSNSQSAGDSVSAADKENGQESKKKQSTEDLFNAHDFDITIDLEVPIPNNPVSVLPKPINNIKDTGPRRSLNLEDYKKKRGLI</sequence>
<gene>
    <name evidence="11" type="ORF">PUN28_000904</name>
</gene>
<evidence type="ECO:0000313" key="11">
    <source>
        <dbReference type="EMBL" id="KAL0133479.1"/>
    </source>
</evidence>
<name>A0AAW2H1V9_9HYME</name>
<dbReference type="GO" id="GO:0003677">
    <property type="term" value="F:DNA binding"/>
    <property type="evidence" value="ECO:0007669"/>
    <property type="project" value="InterPro"/>
</dbReference>
<organism evidence="11 12">
    <name type="scientific">Cardiocondyla obscurior</name>
    <dbReference type="NCBI Taxonomy" id="286306"/>
    <lineage>
        <taxon>Eukaryota</taxon>
        <taxon>Metazoa</taxon>
        <taxon>Ecdysozoa</taxon>
        <taxon>Arthropoda</taxon>
        <taxon>Hexapoda</taxon>
        <taxon>Insecta</taxon>
        <taxon>Pterygota</taxon>
        <taxon>Neoptera</taxon>
        <taxon>Endopterygota</taxon>
        <taxon>Hymenoptera</taxon>
        <taxon>Apocrita</taxon>
        <taxon>Aculeata</taxon>
        <taxon>Formicoidea</taxon>
        <taxon>Formicidae</taxon>
        <taxon>Myrmicinae</taxon>
        <taxon>Cardiocondyla</taxon>
    </lineage>
</organism>
<evidence type="ECO:0000256" key="9">
    <source>
        <dbReference type="SAM" id="MobiDB-lite"/>
    </source>
</evidence>
<evidence type="ECO:0000256" key="8">
    <source>
        <dbReference type="SAM" id="Coils"/>
    </source>
</evidence>
<comment type="subcellular location">
    <subcellularLocation>
        <location evidence="1">Nucleus</location>
        <location evidence="1">Nucleoplasm</location>
    </subcellularLocation>
</comment>
<dbReference type="FunFam" id="3.90.70.200:FF:000001">
    <property type="entry name" value="RNA polymerase-associated protein RTF1 homolog"/>
    <property type="match status" value="1"/>
</dbReference>
<dbReference type="GO" id="GO:1990269">
    <property type="term" value="F:RNA polymerase II C-terminal domain phosphoserine binding"/>
    <property type="evidence" value="ECO:0007669"/>
    <property type="project" value="TreeGrafter"/>
</dbReference>
<feature type="compositionally biased region" description="Basic and acidic residues" evidence="9">
    <location>
        <begin position="152"/>
        <end position="168"/>
    </location>
</feature>
<evidence type="ECO:0000256" key="1">
    <source>
        <dbReference type="ARBA" id="ARBA00004642"/>
    </source>
</evidence>
<evidence type="ECO:0000313" key="12">
    <source>
        <dbReference type="Proteomes" id="UP001430953"/>
    </source>
</evidence>
<comment type="caution">
    <text evidence="11">The sequence shown here is derived from an EMBL/GenBank/DDBJ whole genome shotgun (WGS) entry which is preliminary data.</text>
</comment>
<feature type="compositionally biased region" description="Basic and acidic residues" evidence="9">
    <location>
        <begin position="46"/>
        <end position="70"/>
    </location>
</feature>
<feature type="compositionally biased region" description="Basic and acidic residues" evidence="9">
    <location>
        <begin position="538"/>
        <end position="555"/>
    </location>
</feature>
<dbReference type="PANTHER" id="PTHR13115">
    <property type="entry name" value="RNA POLYMERASE-ASSOCIATED PROTEIN RTF1 HOMOLOG"/>
    <property type="match status" value="1"/>
</dbReference>
<protein>
    <recommendedName>
        <fullName evidence="10">Plus3 domain-containing protein</fullName>
    </recommendedName>
</protein>
<feature type="region of interest" description="Disordered" evidence="9">
    <location>
        <begin position="1"/>
        <end position="70"/>
    </location>
</feature>
<reference evidence="11 12" key="1">
    <citation type="submission" date="2023-03" db="EMBL/GenBank/DDBJ databases">
        <title>High recombination rates correlate with genetic variation in Cardiocondyla obscurior ants.</title>
        <authorList>
            <person name="Errbii M."/>
        </authorList>
    </citation>
    <scope>NUCLEOTIDE SEQUENCE [LARGE SCALE GENOMIC DNA]</scope>
    <source>
        <strain evidence="11">Alpha-2009</strain>
        <tissue evidence="11">Whole body</tissue>
    </source>
</reference>
<dbReference type="InterPro" id="IPR036128">
    <property type="entry name" value="Plus3-like_sf"/>
</dbReference>
<feature type="compositionally biased region" description="Basic and acidic residues" evidence="9">
    <location>
        <begin position="95"/>
        <end position="144"/>
    </location>
</feature>
<feature type="compositionally biased region" description="Low complexity" evidence="9">
    <location>
        <begin position="30"/>
        <end position="40"/>
    </location>
</feature>
<dbReference type="GO" id="GO:0016593">
    <property type="term" value="C:Cdc73/Paf1 complex"/>
    <property type="evidence" value="ECO:0007669"/>
    <property type="project" value="TreeGrafter"/>
</dbReference>
<feature type="region of interest" description="Disordered" evidence="9">
    <location>
        <begin position="509"/>
        <end position="555"/>
    </location>
</feature>
<dbReference type="EMBL" id="JADYXP020000001">
    <property type="protein sequence ID" value="KAL0133479.1"/>
    <property type="molecule type" value="Genomic_DNA"/>
</dbReference>
<keyword evidence="3" id="KW-0805">Transcription regulation</keyword>
<evidence type="ECO:0000256" key="5">
    <source>
        <dbReference type="ARBA" id="ARBA00023159"/>
    </source>
</evidence>
<dbReference type="Pfam" id="PF03126">
    <property type="entry name" value="Plus-3"/>
    <property type="match status" value="1"/>
</dbReference>
<evidence type="ECO:0000256" key="2">
    <source>
        <dbReference type="ARBA" id="ARBA00022553"/>
    </source>
</evidence>
<keyword evidence="4 8" id="KW-0175">Coiled coil</keyword>
<dbReference type="PROSITE" id="PS51360">
    <property type="entry name" value="PLUS3"/>
    <property type="match status" value="1"/>
</dbReference>
<evidence type="ECO:0000256" key="7">
    <source>
        <dbReference type="ARBA" id="ARBA00023242"/>
    </source>
</evidence>
<dbReference type="PANTHER" id="PTHR13115:SF8">
    <property type="entry name" value="RNA POLYMERASE-ASSOCIATED PROTEIN RTF1 HOMOLOG"/>
    <property type="match status" value="1"/>
</dbReference>
<feature type="coiled-coil region" evidence="8">
    <location>
        <begin position="387"/>
        <end position="454"/>
    </location>
</feature>
<dbReference type="SMART" id="SM00719">
    <property type="entry name" value="Plus3"/>
    <property type="match status" value="1"/>
</dbReference>
<dbReference type="Proteomes" id="UP001430953">
    <property type="component" value="Unassembled WGS sequence"/>
</dbReference>
<keyword evidence="5" id="KW-0010">Activator</keyword>
<dbReference type="Gene3D" id="3.90.70.200">
    <property type="entry name" value="Plus-3 domain"/>
    <property type="match status" value="1"/>
</dbReference>
<keyword evidence="7" id="KW-0539">Nucleus</keyword>
<feature type="compositionally biased region" description="Polar residues" evidence="9">
    <location>
        <begin position="524"/>
        <end position="533"/>
    </location>
</feature>
<feature type="compositionally biased region" description="Basic and acidic residues" evidence="9">
    <location>
        <begin position="229"/>
        <end position="241"/>
    </location>
</feature>
<dbReference type="InterPro" id="IPR004343">
    <property type="entry name" value="Plus-3_dom"/>
</dbReference>
<evidence type="ECO:0000256" key="4">
    <source>
        <dbReference type="ARBA" id="ARBA00023054"/>
    </source>
</evidence>
<accession>A0AAW2H1V9</accession>
<keyword evidence="12" id="KW-1185">Reference proteome</keyword>